<dbReference type="GO" id="GO:0005737">
    <property type="term" value="C:cytoplasm"/>
    <property type="evidence" value="ECO:0007669"/>
    <property type="project" value="GOC"/>
</dbReference>
<evidence type="ECO:0000313" key="4">
    <source>
        <dbReference type="Proteomes" id="UP000070501"/>
    </source>
</evidence>
<dbReference type="PANTHER" id="PTHR12205:SF0">
    <property type="entry name" value="CENTROMERE_KINETOCHORE PROTEIN ZW10 HOMOLOG"/>
    <property type="match status" value="1"/>
</dbReference>
<sequence length="849" mass="92963">MADSEAGQVGQALVDFALSGAFPEEPQSSQRVTLQELGPALRALAEAKTRLESEIHTINEETAPDISQWVANAKSLEDDINRSRSMANDIVRRSEAPDVSGKTIQEAEEKVTFLQQENKYNQQVRNALSSIKNVNEILDKVERARDERRILDSLHLLESAWTALDGIPVSKSCRVMKLLNLKAFELKSAVHDVFDYVWATLVRVDAEAGTLAVLENVQDEPMSLSDAVIGLKAYKEVDQRMALLWHALDKAIVLPRTSAKGQSLPTVEQEDATLKLQGQANRDIPSLFHDLSRVLTYLSERLPEELVRSLSNVMMPDLIPRLISIWLDPAVPISLADMHTFQAVRDTVRDFCQTIGRLHFTGFSDLQEWVESTPRVWLSKCRETALDSVRAKLSEGLGNPQEVERVETQKVSKTEGMELAATATATATATAKAVQEDDDWGAAWEVDASATDEETGPKAAQNEDDGSDAWGWGDDDGQERPNTDDTKVPAKTPADDDGGDAWGWGDDGDTGESTAAPLPVAAKQAQTREMTLRETYNISALPTPVLALISTILEDGAFLASDNSNPVASAVAGLFSLPTLVLAMFRAVSPYYYALNEGGNMYLYNDATYLSEELAKFTGTWKTRTDLAPRAVAMLRLDNDIQTLQSFAARAYSTEMTTQRTIIRDLLGGSQNLLQQEGLESSDLTAQVDGAIGRVRSVAATWSSILAPSAWNQAVGSLVDTIAAKLISDVMDLAGIGQDEAYNIATMIAHVEKLDDLFPGLPTSPADGTATAPPQTAQYASTWLRLKYLGEVLQSNLQDILWLWKDSGLSLEFSVSEVVDLIRLSFVDNTRTRDVIRQIEANPHPQAEG</sequence>
<accession>A0A136J852</accession>
<protein>
    <recommendedName>
        <fullName evidence="2">ZW10 C-terminal helical domain-containing protein</fullName>
    </recommendedName>
</protein>
<dbReference type="OrthoDB" id="534815at2759"/>
<dbReference type="Gene3D" id="1.10.357.150">
    <property type="match status" value="1"/>
</dbReference>
<dbReference type="InParanoid" id="A0A136J852"/>
<feature type="compositionally biased region" description="Acidic residues" evidence="1">
    <location>
        <begin position="462"/>
        <end position="477"/>
    </location>
</feature>
<dbReference type="STRING" id="196109.A0A136J852"/>
<dbReference type="InterPro" id="IPR055148">
    <property type="entry name" value="ZW10_C_2"/>
</dbReference>
<dbReference type="InterPro" id="IPR046362">
    <property type="entry name" value="Zw10/DSL1_C_sf"/>
</dbReference>
<name>A0A136J852_9PEZI</name>
<evidence type="ECO:0000259" key="2">
    <source>
        <dbReference type="Pfam" id="PF22766"/>
    </source>
</evidence>
<proteinExistence type="predicted"/>
<dbReference type="Proteomes" id="UP000070501">
    <property type="component" value="Unassembled WGS sequence"/>
</dbReference>
<dbReference type="GO" id="GO:1990423">
    <property type="term" value="C:RZZ complex"/>
    <property type="evidence" value="ECO:0007669"/>
    <property type="project" value="TreeGrafter"/>
</dbReference>
<dbReference type="GO" id="GO:0007094">
    <property type="term" value="P:mitotic spindle assembly checkpoint signaling"/>
    <property type="evidence" value="ECO:0007669"/>
    <property type="project" value="TreeGrafter"/>
</dbReference>
<dbReference type="PANTHER" id="PTHR12205">
    <property type="entry name" value="CENTROMERE/KINETOCHORE PROTEIN ZW10"/>
    <property type="match status" value="1"/>
</dbReference>
<evidence type="ECO:0000256" key="1">
    <source>
        <dbReference type="SAM" id="MobiDB-lite"/>
    </source>
</evidence>
<evidence type="ECO:0000313" key="3">
    <source>
        <dbReference type="EMBL" id="KXJ93324.1"/>
    </source>
</evidence>
<feature type="compositionally biased region" description="Basic and acidic residues" evidence="1">
    <location>
        <begin position="478"/>
        <end position="488"/>
    </location>
</feature>
<feature type="region of interest" description="Disordered" evidence="1">
    <location>
        <begin position="451"/>
        <end position="520"/>
    </location>
</feature>
<keyword evidence="4" id="KW-1185">Reference proteome</keyword>
<dbReference type="Pfam" id="PF22766">
    <property type="entry name" value="ZW10_C2"/>
    <property type="match status" value="1"/>
</dbReference>
<feature type="domain" description="ZW10 C-terminal helical" evidence="2">
    <location>
        <begin position="689"/>
        <end position="839"/>
    </location>
</feature>
<reference evidence="4" key="1">
    <citation type="submission" date="2016-02" db="EMBL/GenBank/DDBJ databases">
        <title>Draft genome sequence of Microdochium bolleyi, a fungal endophyte of beachgrass.</title>
        <authorList>
            <consortium name="DOE Joint Genome Institute"/>
            <person name="David A.S."/>
            <person name="May G."/>
            <person name="Haridas S."/>
            <person name="Lim J."/>
            <person name="Wang M."/>
            <person name="Labutti K."/>
            <person name="Lipzen A."/>
            <person name="Barry K."/>
            <person name="Grigoriev I.V."/>
        </authorList>
    </citation>
    <scope>NUCLEOTIDE SEQUENCE [LARGE SCALE GENOMIC DNA]</scope>
    <source>
        <strain evidence="4">J235TASD1</strain>
    </source>
</reference>
<dbReference type="AlphaFoldDB" id="A0A136J852"/>
<gene>
    <name evidence="3" type="ORF">Micbo1qcDRAFT_232884</name>
</gene>
<dbReference type="EMBL" id="KQ964248">
    <property type="protein sequence ID" value="KXJ93324.1"/>
    <property type="molecule type" value="Genomic_DNA"/>
</dbReference>
<organism evidence="3 4">
    <name type="scientific">Microdochium bolleyi</name>
    <dbReference type="NCBI Taxonomy" id="196109"/>
    <lineage>
        <taxon>Eukaryota</taxon>
        <taxon>Fungi</taxon>
        <taxon>Dikarya</taxon>
        <taxon>Ascomycota</taxon>
        <taxon>Pezizomycotina</taxon>
        <taxon>Sordariomycetes</taxon>
        <taxon>Xylariomycetidae</taxon>
        <taxon>Xylariales</taxon>
        <taxon>Microdochiaceae</taxon>
        <taxon>Microdochium</taxon>
    </lineage>
</organism>
<dbReference type="GO" id="GO:0006888">
    <property type="term" value="P:endoplasmic reticulum to Golgi vesicle-mediated transport"/>
    <property type="evidence" value="ECO:0007669"/>
    <property type="project" value="TreeGrafter"/>
</dbReference>